<organism evidence="1 2">
    <name type="scientific">Angustibacter luteus</name>
    <dbReference type="NCBI Taxonomy" id="658456"/>
    <lineage>
        <taxon>Bacteria</taxon>
        <taxon>Bacillati</taxon>
        <taxon>Actinomycetota</taxon>
        <taxon>Actinomycetes</taxon>
        <taxon>Kineosporiales</taxon>
        <taxon>Kineosporiaceae</taxon>
    </lineage>
</organism>
<dbReference type="EMBL" id="JBHSRD010000002">
    <property type="protein sequence ID" value="MFC6006275.1"/>
    <property type="molecule type" value="Genomic_DNA"/>
</dbReference>
<comment type="caution">
    <text evidence="1">The sequence shown here is derived from an EMBL/GenBank/DDBJ whole genome shotgun (WGS) entry which is preliminary data.</text>
</comment>
<dbReference type="Gene3D" id="2.40.110.10">
    <property type="entry name" value="Butyryl-CoA Dehydrogenase, subunit A, domain 2"/>
    <property type="match status" value="1"/>
</dbReference>
<evidence type="ECO:0000313" key="2">
    <source>
        <dbReference type="Proteomes" id="UP001596189"/>
    </source>
</evidence>
<keyword evidence="2" id="KW-1185">Reference proteome</keyword>
<accession>A0ABW1JB24</accession>
<dbReference type="Proteomes" id="UP001596189">
    <property type="component" value="Unassembled WGS sequence"/>
</dbReference>
<name>A0ABW1JB24_9ACTN</name>
<sequence>MDAALALAADLTELVPNPAGGDTAQRWALLSALATRDLTTARVAEAHLDAVAILQEAGAAEDLIGTTWGVFAAEGPGVALTATATSPDVWRLDGVKPWCSLAGRLSHALVTARVGDQRRLFAVALQQPGVVVQPGAWHSRGLTDVPSGPVAFDDVPARPVGEAGWYLTRPGFAHGGIGVAACWYGGAVGVALALYRAASAREPDQIARWHLGAVDLDLHTAELALDAAAVQVDAGLADGTAGQLLAVRTRSTVAAAAERVLGRVGHALGPAPLALDADHARRVADLTVYLRQHHAERDVAALGEQLLSAGRAPW</sequence>
<proteinExistence type="predicted"/>
<protein>
    <submittedName>
        <fullName evidence="1">Acyl-CoA dehydrogenase</fullName>
    </submittedName>
</protein>
<reference evidence="2" key="1">
    <citation type="journal article" date="2019" name="Int. J. Syst. Evol. Microbiol.">
        <title>The Global Catalogue of Microorganisms (GCM) 10K type strain sequencing project: providing services to taxonomists for standard genome sequencing and annotation.</title>
        <authorList>
            <consortium name="The Broad Institute Genomics Platform"/>
            <consortium name="The Broad Institute Genome Sequencing Center for Infectious Disease"/>
            <person name="Wu L."/>
            <person name="Ma J."/>
        </authorList>
    </citation>
    <scope>NUCLEOTIDE SEQUENCE [LARGE SCALE GENOMIC DNA]</scope>
    <source>
        <strain evidence="2">KACC 14249</strain>
    </source>
</reference>
<evidence type="ECO:0000313" key="1">
    <source>
        <dbReference type="EMBL" id="MFC6006275.1"/>
    </source>
</evidence>
<dbReference type="SUPFAM" id="SSF56645">
    <property type="entry name" value="Acyl-CoA dehydrogenase NM domain-like"/>
    <property type="match status" value="1"/>
</dbReference>
<dbReference type="RefSeq" id="WP_345717125.1">
    <property type="nucleotide sequence ID" value="NZ_BAABFP010000005.1"/>
</dbReference>
<dbReference type="InterPro" id="IPR046373">
    <property type="entry name" value="Acyl-CoA_Oxase/DH_mid-dom_sf"/>
</dbReference>
<dbReference type="InterPro" id="IPR009100">
    <property type="entry name" value="AcylCoA_DH/oxidase_NM_dom_sf"/>
</dbReference>
<gene>
    <name evidence="1" type="ORF">ACFQDO_03945</name>
</gene>